<evidence type="ECO:0000313" key="1">
    <source>
        <dbReference type="EMBL" id="CAF0968823.1"/>
    </source>
</evidence>
<reference evidence="2" key="1">
    <citation type="submission" date="2021-02" db="EMBL/GenBank/DDBJ databases">
        <authorList>
            <person name="Nowell W R."/>
        </authorList>
    </citation>
    <scope>NUCLEOTIDE SEQUENCE</scope>
</reference>
<dbReference type="EMBL" id="CAJOBA010005336">
    <property type="protein sequence ID" value="CAF3740453.1"/>
    <property type="molecule type" value="Genomic_DNA"/>
</dbReference>
<organism evidence="2 3">
    <name type="scientific">Didymodactylos carnosus</name>
    <dbReference type="NCBI Taxonomy" id="1234261"/>
    <lineage>
        <taxon>Eukaryota</taxon>
        <taxon>Metazoa</taxon>
        <taxon>Spiralia</taxon>
        <taxon>Gnathifera</taxon>
        <taxon>Rotifera</taxon>
        <taxon>Eurotatoria</taxon>
        <taxon>Bdelloidea</taxon>
        <taxon>Philodinida</taxon>
        <taxon>Philodinidae</taxon>
        <taxon>Didymodactylos</taxon>
    </lineage>
</organism>
<evidence type="ECO:0000313" key="2">
    <source>
        <dbReference type="EMBL" id="CAF3740453.1"/>
    </source>
</evidence>
<name>A0A8S2IE31_9BILA</name>
<dbReference type="EMBL" id="CAJNOK010005330">
    <property type="protein sequence ID" value="CAF0968823.1"/>
    <property type="molecule type" value="Genomic_DNA"/>
</dbReference>
<evidence type="ECO:0000313" key="3">
    <source>
        <dbReference type="Proteomes" id="UP000682733"/>
    </source>
</evidence>
<sequence length="270" mass="29395">MGLITEGAADLFTAYRAYSIRQFSWSDYRKQKAVSLVISAATMGFSAIKNAGKGVQTLVTSVGEEVLEQAGTKLITDGKAVSQVVVKTGKNLKSLAVKQIGVTVGETAVREGLNKAADVSSHFVLEQLKPQLSASIQSKVSNRTGHGKLDAKTEEYIENIRKGKPANLADMIAIAVKNDLDIKLVDVNYQPTEEDKGNGHFQLMLSNRTIIDIPSENNDCGYAVIQKLLENRGTAKSIDDLRNERAKNIADNPQLFSKAFEKLCCILDYA</sequence>
<protein>
    <submittedName>
        <fullName evidence="2">Uncharacterized protein</fullName>
    </submittedName>
</protein>
<accession>A0A8S2IE31</accession>
<dbReference type="Proteomes" id="UP000677228">
    <property type="component" value="Unassembled WGS sequence"/>
</dbReference>
<dbReference type="AlphaFoldDB" id="A0A8S2IE31"/>
<proteinExistence type="predicted"/>
<gene>
    <name evidence="1" type="ORF">OVA965_LOCUS12991</name>
    <name evidence="2" type="ORF">TMI583_LOCUS12995</name>
</gene>
<comment type="caution">
    <text evidence="2">The sequence shown here is derived from an EMBL/GenBank/DDBJ whole genome shotgun (WGS) entry which is preliminary data.</text>
</comment>
<dbReference type="Proteomes" id="UP000682733">
    <property type="component" value="Unassembled WGS sequence"/>
</dbReference>